<gene>
    <name evidence="2" type="ORF">B0A48_17312</name>
</gene>
<dbReference type="Proteomes" id="UP000192596">
    <property type="component" value="Unassembled WGS sequence"/>
</dbReference>
<organism evidence="2 3">
    <name type="scientific">Cryoendolithus antarcticus</name>
    <dbReference type="NCBI Taxonomy" id="1507870"/>
    <lineage>
        <taxon>Eukaryota</taxon>
        <taxon>Fungi</taxon>
        <taxon>Dikarya</taxon>
        <taxon>Ascomycota</taxon>
        <taxon>Pezizomycotina</taxon>
        <taxon>Dothideomycetes</taxon>
        <taxon>Dothideomycetidae</taxon>
        <taxon>Cladosporiales</taxon>
        <taxon>Cladosporiaceae</taxon>
        <taxon>Cryoendolithus</taxon>
    </lineage>
</organism>
<dbReference type="InParanoid" id="A0A1V8SC13"/>
<accession>A0A1V8SC13</accession>
<feature type="region of interest" description="Disordered" evidence="1">
    <location>
        <begin position="1"/>
        <end position="34"/>
    </location>
</feature>
<keyword evidence="3" id="KW-1185">Reference proteome</keyword>
<dbReference type="EMBL" id="NAJO01000063">
    <property type="protein sequence ID" value="OQN96672.1"/>
    <property type="molecule type" value="Genomic_DNA"/>
</dbReference>
<comment type="caution">
    <text evidence="2">The sequence shown here is derived from an EMBL/GenBank/DDBJ whole genome shotgun (WGS) entry which is preliminary data.</text>
</comment>
<sequence>MADTRPLPPHSSKKATQPASSNTSSIASPSSARAVEDEKQGGALMFNGPLRFLRFPCELQLDILTPIIDRAIELAALQDPEMKRWTFTSFSSVLAHQQTIRTLNPLSYDRSIRDTILKLWFERTTFTSDVVHRVATITDSARNTQISRKTKIMDSLVRSSRFTANGQHVVLLTTALIVQLPLVLRYITFFAKACVSLKTMVLKVEVAGARTVKALNRLSILGMFHLWLAGYRAFVARSGLGKVEISLVLP</sequence>
<feature type="compositionally biased region" description="Low complexity" evidence="1">
    <location>
        <begin position="19"/>
        <end position="33"/>
    </location>
</feature>
<evidence type="ECO:0000313" key="3">
    <source>
        <dbReference type="Proteomes" id="UP000192596"/>
    </source>
</evidence>
<reference evidence="3" key="1">
    <citation type="submission" date="2017-03" db="EMBL/GenBank/DDBJ databases">
        <title>Genomes of endolithic fungi from Antarctica.</title>
        <authorList>
            <person name="Coleine C."/>
            <person name="Masonjones S."/>
            <person name="Stajich J.E."/>
        </authorList>
    </citation>
    <scope>NUCLEOTIDE SEQUENCE [LARGE SCALE GENOMIC DNA]</scope>
    <source>
        <strain evidence="3">CCFEE 5527</strain>
    </source>
</reference>
<evidence type="ECO:0000256" key="1">
    <source>
        <dbReference type="SAM" id="MobiDB-lite"/>
    </source>
</evidence>
<name>A0A1V8SC13_9PEZI</name>
<protein>
    <submittedName>
        <fullName evidence="2">Uncharacterized protein</fullName>
    </submittedName>
</protein>
<evidence type="ECO:0000313" key="2">
    <source>
        <dbReference type="EMBL" id="OQN96672.1"/>
    </source>
</evidence>
<proteinExistence type="predicted"/>
<dbReference type="AlphaFoldDB" id="A0A1V8SC13"/>